<evidence type="ECO:0000259" key="16">
    <source>
        <dbReference type="PROSITE" id="PS50089"/>
    </source>
</evidence>
<keyword evidence="4" id="KW-0677">Repeat</keyword>
<dbReference type="InterPro" id="IPR011545">
    <property type="entry name" value="DEAD/DEAH_box_helicase_dom"/>
</dbReference>
<keyword evidence="14" id="KW-0175">Coiled coil</keyword>
<feature type="non-terminal residue" evidence="21">
    <location>
        <position position="1"/>
    </location>
</feature>
<dbReference type="Pfam" id="PF00076">
    <property type="entry name" value="RRM_1"/>
    <property type="match status" value="1"/>
</dbReference>
<evidence type="ECO:0000256" key="14">
    <source>
        <dbReference type="SAM" id="Coils"/>
    </source>
</evidence>
<dbReference type="PROSITE" id="PS51192">
    <property type="entry name" value="HELICASE_ATP_BIND_1"/>
    <property type="match status" value="1"/>
</dbReference>
<keyword evidence="10" id="KW-0862">Zinc</keyword>
<dbReference type="PROSITE" id="PS00198">
    <property type="entry name" value="4FE4S_FER_1"/>
    <property type="match status" value="1"/>
</dbReference>
<gene>
    <name evidence="21" type="ORF">AFUS01_LOCUS16118</name>
</gene>
<keyword evidence="11" id="KW-0067">ATP-binding</keyword>
<proteinExistence type="inferred from homology"/>
<feature type="domain" description="Helicase C-terminal" evidence="19">
    <location>
        <begin position="587"/>
        <end position="761"/>
    </location>
</feature>
<sequence>RVQERHPLTVSCEHSGGEVGESCVGVKVYLFFILIITHKFDEECAYSESEGSLLLHVLSTFDAVDALSWDRDILATLASEQGNYEPEYLPVCRDRDRCTRGDCWYNHETQPCRYGEKCTNFTCTFLHPNSGSVRTSHIQKNCVPGQKPQNHGNGATENEIACSSQNKIESISGQNCSKSQKSRQVGASTSANVDVTEVKEHRNRRLSEQNKLISAPSSSVMSPNGTKSGPRNKLKQSIQIPPQSVVSEVLEPQRKRNISTSSAPSGFQEWKCSNDVNLVGHVKKGLTQSKLKAVGEHKALMLSVIEQIDALQSSNDFDINNETSKGTIDALKKQHSELALQLEVYRKIWRRAEESLQNEDFNRQLHRELYRFQSRLPALATREEIEKHFESNKSRFLIIQGQTGSGKSTQIAQYAADHPKFKDKRVICTQPRKLAAISLASRVAMEYSGGSAKSRPGHQVGYHVGGKKVGGKSCRIEFVTEGVMLDRIIKGSQGTFKDVGCIVLDEAHERSILCDILLGLFRQEDPRWKDIMIIVTSATIDLLEFSSFFKQAPTVEIEGRTFPVDFIYNPVPENCDIRSEVVKCALMIHKYCKKKAGDILCFLPGQEDVLSAKASFETEISKLSTSRLLEPQVFALYGRQEPEDQAKVFETLPQSKRKIIFATDVAETSITINGVVYVVDSGIKKEMVFDPKRNISSLRVNTISRSSAIQRAGRSGRTQPGQCYRLYSKDDFESMDINTAPEIFRRPLSLAILFLREMNIDPLTFGWISAPSADAFAAADEELRYLKAVDENNRPTNLGKLIAQSQHEPKLVRMIYRGCQDGLGMAAVTIASILTISNIFFWNGADTVSKAESKKKRLEISNPDGDIVTMYRLFEKWLQIRDNKEADPTAEDVFGNDQSLGNVDTDPSRPFSENMPESNNAEEASDTMSVVSEASESNADPSNAIVVQERRINRKKQAADWCRTNFINGKAMGLVVSTRAELLAVFMQTDIWKKNGSQIMNPSNEQIKKLIFFGYFLHSARLIHSKNARTQQYFAIHPDVIGNLDFRAAILNHKGKLPEDNPSLPTYIIYDKILRLSSTIFPQTSPIEYSWIKDENEEFYELCTRKCSTLPTEKILKHASQECLRSIMGKYFSNLNSLERELNCTLDVDIQSGILAAYCSENRKIQVENAINAKILNTLYTMGNQVMEEDYLGGTRVVVGQGYEVKDVLFPQEYATLYIRKLPKDVSKDDLLNLLNKMKNNKKEIVRTIEIIQHETNSSGVLKFSSKIDAKAALEHLKGEMIQGQLVEVTPSGLGPKRGVAQGETSRLKISWPIGYSVGKANISFSTPRDANSCIERISFLFPGSRISIVHGELNASLGSVMSNNNGRRKKPIPPAMFSGGLVRPRRAARSNQENIRFIEGLEGYQDFEYKITIVDLNKNIDEQEILARVRPAVPKWVKVDREADPVAKTACENGMLDADRESKLKPIKEFIAEAMVTTGFFLDKNLCRAVIYVYFNDKLTLQRAFRGSDFFALGDMYGQPHRLEVEYTHSTAVHVDLYTFLQEDIQQIKTNAFKQGVNTSEYFPKPNSHNKSKFVNLKFRSCNANLIQKVQSQLEELSSCTKFVCEKIELLFSWTGRNKLMELAKKTFLHWNNRTHAIWIYGNPQVQKEVAEELRGIVSSLMAYEVFDKELMLNKKRIDLNGKQNDWLKITRICCSSGLNYYHFNGNKLYASGSTEAATKLEQTLDQYQFLFKRLPSKLATLSNGRLTCGVCFCPPEGNFILTSICGHAICMECIQPMFDMQPPQFPIKCPECQALLVINDISKCAPQSSLRKFLEVAVFKFQEQNPAEILLCPKPGCNQLFSYGARRTGEFGGDFYFCDECVTTYCMTCSLKVGKPMKSHEHDNCEDAQNGPSNAVVIHLKEIHEQIFNLACPRCKTVFSEFEGCAAVTCSSCGCGFCGICLKDCGSDAHGHVRDKCSKNPRKGDYFINDDQLNRIHRDMRAKKLREYLALVEDEEVRKGILRAVRRDLIDLGIDEFTTRYRLALVDILLTNAALPCFWGLNSINRGLLTSFE</sequence>
<keyword evidence="22" id="KW-1185">Reference proteome</keyword>
<dbReference type="GO" id="GO:0004386">
    <property type="term" value="F:helicase activity"/>
    <property type="evidence" value="ECO:0007669"/>
    <property type="project" value="UniProtKB-KW"/>
</dbReference>
<accession>A0A8J2P7P6</accession>
<comment type="similarity">
    <text evidence="1">Belongs to the DEAD box helicase family. DEAH subfamily.</text>
</comment>
<evidence type="ECO:0000256" key="7">
    <source>
        <dbReference type="ARBA" id="ARBA00022786"/>
    </source>
</evidence>
<evidence type="ECO:0000256" key="2">
    <source>
        <dbReference type="ARBA" id="ARBA00022679"/>
    </source>
</evidence>
<dbReference type="SMART" id="SM00847">
    <property type="entry name" value="HA2"/>
    <property type="match status" value="1"/>
</dbReference>
<evidence type="ECO:0000256" key="11">
    <source>
        <dbReference type="ARBA" id="ARBA00022840"/>
    </source>
</evidence>
<feature type="coiled-coil region" evidence="14">
    <location>
        <begin position="1228"/>
        <end position="1255"/>
    </location>
</feature>
<keyword evidence="7" id="KW-0833">Ubl conjugation pathway</keyword>
<dbReference type="PANTHER" id="PTHR18934">
    <property type="entry name" value="ATP-DEPENDENT RNA HELICASE"/>
    <property type="match status" value="1"/>
</dbReference>
<evidence type="ECO:0000256" key="1">
    <source>
        <dbReference type="ARBA" id="ARBA00008792"/>
    </source>
</evidence>
<dbReference type="PANTHER" id="PTHR18934:SF99">
    <property type="entry name" value="ATP-DEPENDENT RNA HELICASE DHX37-RELATED"/>
    <property type="match status" value="1"/>
</dbReference>
<dbReference type="GO" id="GO:0008270">
    <property type="term" value="F:zinc ion binding"/>
    <property type="evidence" value="ECO:0007669"/>
    <property type="project" value="UniProtKB-KW"/>
</dbReference>
<keyword evidence="6 12" id="KW-0863">Zinc-finger</keyword>
<evidence type="ECO:0000256" key="10">
    <source>
        <dbReference type="ARBA" id="ARBA00022833"/>
    </source>
</evidence>
<dbReference type="InterPro" id="IPR007502">
    <property type="entry name" value="Helicase-assoc_dom"/>
</dbReference>
<evidence type="ECO:0000256" key="6">
    <source>
        <dbReference type="ARBA" id="ARBA00022771"/>
    </source>
</evidence>
<keyword evidence="13" id="KW-0694">RNA-binding</keyword>
<keyword evidence="3" id="KW-0479">Metal-binding</keyword>
<dbReference type="CDD" id="cd17917">
    <property type="entry name" value="DEXHc_RHA-like"/>
    <property type="match status" value="1"/>
</dbReference>
<dbReference type="InterPro" id="IPR001841">
    <property type="entry name" value="Znf_RING"/>
</dbReference>
<evidence type="ECO:0008006" key="23">
    <source>
        <dbReference type="Google" id="ProtNLM"/>
    </source>
</evidence>
<evidence type="ECO:0000256" key="15">
    <source>
        <dbReference type="SAM" id="MobiDB-lite"/>
    </source>
</evidence>
<comment type="caution">
    <text evidence="21">The sequence shown here is derived from an EMBL/GenBank/DDBJ whole genome shotgun (WGS) entry which is preliminary data.</text>
</comment>
<keyword evidence="9" id="KW-0347">Helicase</keyword>
<feature type="domain" description="Helicase ATP-binding" evidence="18">
    <location>
        <begin position="388"/>
        <end position="558"/>
    </location>
</feature>
<dbReference type="GO" id="GO:0016787">
    <property type="term" value="F:hydrolase activity"/>
    <property type="evidence" value="ECO:0007669"/>
    <property type="project" value="UniProtKB-KW"/>
</dbReference>
<dbReference type="InterPro" id="IPR017907">
    <property type="entry name" value="Znf_RING_CS"/>
</dbReference>
<reference evidence="21" key="1">
    <citation type="submission" date="2021-06" db="EMBL/GenBank/DDBJ databases">
        <authorList>
            <person name="Hodson N. C."/>
            <person name="Mongue J. A."/>
            <person name="Jaron S. K."/>
        </authorList>
    </citation>
    <scope>NUCLEOTIDE SEQUENCE</scope>
</reference>
<evidence type="ECO:0000256" key="3">
    <source>
        <dbReference type="ARBA" id="ARBA00022723"/>
    </source>
</evidence>
<feature type="domain" description="RING-type" evidence="20">
    <location>
        <begin position="1746"/>
        <end position="1965"/>
    </location>
</feature>
<keyword evidence="5" id="KW-0547">Nucleotide-binding</keyword>
<dbReference type="Pfam" id="PF00270">
    <property type="entry name" value="DEAD"/>
    <property type="match status" value="1"/>
</dbReference>
<evidence type="ECO:0000256" key="4">
    <source>
        <dbReference type="ARBA" id="ARBA00022737"/>
    </source>
</evidence>
<evidence type="ECO:0000259" key="19">
    <source>
        <dbReference type="PROSITE" id="PS51194"/>
    </source>
</evidence>
<dbReference type="Pfam" id="PF00271">
    <property type="entry name" value="Helicase_C"/>
    <property type="match status" value="1"/>
</dbReference>
<evidence type="ECO:0000259" key="18">
    <source>
        <dbReference type="PROSITE" id="PS51192"/>
    </source>
</evidence>
<dbReference type="PROSITE" id="PS50102">
    <property type="entry name" value="RRM"/>
    <property type="match status" value="1"/>
</dbReference>
<feature type="compositionally biased region" description="Polar residues" evidence="15">
    <location>
        <begin position="915"/>
        <end position="941"/>
    </location>
</feature>
<dbReference type="InterPro" id="IPR000504">
    <property type="entry name" value="RRM_dom"/>
</dbReference>
<dbReference type="InterPro" id="IPR044066">
    <property type="entry name" value="TRIAD_supradom"/>
</dbReference>
<dbReference type="SMART" id="SM00487">
    <property type="entry name" value="DEXDc"/>
    <property type="match status" value="1"/>
</dbReference>
<evidence type="ECO:0000259" key="17">
    <source>
        <dbReference type="PROSITE" id="PS50102"/>
    </source>
</evidence>
<feature type="region of interest" description="Disordered" evidence="15">
    <location>
        <begin position="201"/>
        <end position="238"/>
    </location>
</feature>
<evidence type="ECO:0000256" key="8">
    <source>
        <dbReference type="ARBA" id="ARBA00022801"/>
    </source>
</evidence>
<dbReference type="PROSITE" id="PS00518">
    <property type="entry name" value="ZF_RING_1"/>
    <property type="match status" value="1"/>
</dbReference>
<feature type="domain" description="RRM" evidence="17">
    <location>
        <begin position="1215"/>
        <end position="1294"/>
    </location>
</feature>
<dbReference type="GO" id="GO:0003723">
    <property type="term" value="F:RNA binding"/>
    <property type="evidence" value="ECO:0007669"/>
    <property type="project" value="UniProtKB-UniRule"/>
</dbReference>
<evidence type="ECO:0000313" key="22">
    <source>
        <dbReference type="Proteomes" id="UP000708208"/>
    </source>
</evidence>
<evidence type="ECO:0000256" key="9">
    <source>
        <dbReference type="ARBA" id="ARBA00022806"/>
    </source>
</evidence>
<keyword evidence="2" id="KW-0808">Transferase</keyword>
<dbReference type="CDD" id="cd18791">
    <property type="entry name" value="SF2_C_RHA"/>
    <property type="match status" value="1"/>
</dbReference>
<evidence type="ECO:0000256" key="12">
    <source>
        <dbReference type="PROSITE-ProRule" id="PRU00175"/>
    </source>
</evidence>
<keyword evidence="8" id="KW-0378">Hydrolase</keyword>
<evidence type="ECO:0000256" key="5">
    <source>
        <dbReference type="ARBA" id="ARBA00022741"/>
    </source>
</evidence>
<dbReference type="InterPro" id="IPR001650">
    <property type="entry name" value="Helicase_C-like"/>
</dbReference>
<dbReference type="InterPro" id="IPR002464">
    <property type="entry name" value="DNA/RNA_helicase_DEAH_CS"/>
</dbReference>
<dbReference type="OrthoDB" id="6103986at2759"/>
<dbReference type="PROSITE" id="PS50089">
    <property type="entry name" value="ZF_RING_2"/>
    <property type="match status" value="1"/>
</dbReference>
<protein>
    <recommendedName>
        <fullName evidence="23">RNA helicase</fullName>
    </recommendedName>
</protein>
<dbReference type="InterPro" id="IPR017900">
    <property type="entry name" value="4Fe4S_Fe_S_CS"/>
</dbReference>
<organism evidence="21 22">
    <name type="scientific">Allacma fusca</name>
    <dbReference type="NCBI Taxonomy" id="39272"/>
    <lineage>
        <taxon>Eukaryota</taxon>
        <taxon>Metazoa</taxon>
        <taxon>Ecdysozoa</taxon>
        <taxon>Arthropoda</taxon>
        <taxon>Hexapoda</taxon>
        <taxon>Collembola</taxon>
        <taxon>Symphypleona</taxon>
        <taxon>Sminthuridae</taxon>
        <taxon>Allacma</taxon>
    </lineage>
</organism>
<dbReference type="EMBL" id="CAJVCH010146213">
    <property type="protein sequence ID" value="CAG7727266.1"/>
    <property type="molecule type" value="Genomic_DNA"/>
</dbReference>
<dbReference type="PROSITE" id="PS51194">
    <property type="entry name" value="HELICASE_CTER"/>
    <property type="match status" value="1"/>
</dbReference>
<name>A0A8J2P7P6_9HEXA</name>
<evidence type="ECO:0000256" key="13">
    <source>
        <dbReference type="PROSITE-ProRule" id="PRU00176"/>
    </source>
</evidence>
<dbReference type="PROSITE" id="PS51873">
    <property type="entry name" value="TRIAD"/>
    <property type="match status" value="1"/>
</dbReference>
<dbReference type="GO" id="GO:0005524">
    <property type="term" value="F:ATP binding"/>
    <property type="evidence" value="ECO:0007669"/>
    <property type="project" value="UniProtKB-KW"/>
</dbReference>
<dbReference type="SMART" id="SM00360">
    <property type="entry name" value="RRM"/>
    <property type="match status" value="1"/>
</dbReference>
<feature type="domain" description="RING-type" evidence="16">
    <location>
        <begin position="1750"/>
        <end position="1795"/>
    </location>
</feature>
<dbReference type="SMART" id="SM00490">
    <property type="entry name" value="HELICc"/>
    <property type="match status" value="1"/>
</dbReference>
<evidence type="ECO:0000313" key="21">
    <source>
        <dbReference type="EMBL" id="CAG7727266.1"/>
    </source>
</evidence>
<dbReference type="PROSITE" id="PS00690">
    <property type="entry name" value="DEAH_ATP_HELICASE"/>
    <property type="match status" value="1"/>
</dbReference>
<dbReference type="InterPro" id="IPR014001">
    <property type="entry name" value="Helicase_ATP-bd"/>
</dbReference>
<feature type="region of interest" description="Disordered" evidence="15">
    <location>
        <begin position="888"/>
        <end position="945"/>
    </location>
</feature>
<dbReference type="Proteomes" id="UP000708208">
    <property type="component" value="Unassembled WGS sequence"/>
</dbReference>
<dbReference type="CDD" id="cd00590">
    <property type="entry name" value="RRM_SF"/>
    <property type="match status" value="1"/>
</dbReference>
<dbReference type="GO" id="GO:0016740">
    <property type="term" value="F:transferase activity"/>
    <property type="evidence" value="ECO:0007669"/>
    <property type="project" value="UniProtKB-KW"/>
</dbReference>
<evidence type="ECO:0000259" key="20">
    <source>
        <dbReference type="PROSITE" id="PS51873"/>
    </source>
</evidence>
<feature type="compositionally biased region" description="Polar residues" evidence="15">
    <location>
        <begin position="209"/>
        <end position="238"/>
    </location>
</feature>